<dbReference type="PROSITE" id="PS51257">
    <property type="entry name" value="PROKAR_LIPOPROTEIN"/>
    <property type="match status" value="1"/>
</dbReference>
<dbReference type="AlphaFoldDB" id="A0A7K3VEH9"/>
<gene>
    <name evidence="1" type="ORF">GR257_09175</name>
</gene>
<organism evidence="1 2">
    <name type="scientific">Rhizobium leguminosarum</name>
    <dbReference type="NCBI Taxonomy" id="384"/>
    <lineage>
        <taxon>Bacteria</taxon>
        <taxon>Pseudomonadati</taxon>
        <taxon>Pseudomonadota</taxon>
        <taxon>Alphaproteobacteria</taxon>
        <taxon>Hyphomicrobiales</taxon>
        <taxon>Rhizobiaceae</taxon>
        <taxon>Rhizobium/Agrobacterium group</taxon>
        <taxon>Rhizobium</taxon>
    </lineage>
</organism>
<evidence type="ECO:0000313" key="1">
    <source>
        <dbReference type="EMBL" id="NEK15028.1"/>
    </source>
</evidence>
<sequence>MKYLRWSALVCCVVVMTSCVESPEIGSSINGPRPIMQATRVSASTTNYLSVRDTFIRRAVDTGKSSTDWYQVARAGFGYVDEQCSDYLGKLRDIRIARDTARAQFASFQNTSNAVLGIVGASKLAIGVTAAAFGLASQVSDNATMNLLYAMDPADIQGLIDSQTQEYRRIAEQQRATFIDSNVAMDSIRGYLNICLPVSIEGQVKAAVRNTTFIASVSSPGVTTLTQVSTGSAVIPAIEELRNRGSTRVKPNVTENNIAGGLVAGDVRIQKDEAAVIQGNLCVKPTGNLGGIGSDTRKAIIEFQNATAATSGDSQAIAPTGLLDKVTRVKALNLAPCVTSQHKTVFEHINLVTPAQVTTAQKLLAQFAKDPNNGFGTDVTALIDDKFTSGEVLTDNNRKVIRLAEDKLKLQVTGAYTAQLESKLLLLYH</sequence>
<protein>
    <submittedName>
        <fullName evidence="1">Uncharacterized protein</fullName>
    </submittedName>
</protein>
<dbReference type="Proteomes" id="UP000471705">
    <property type="component" value="Unassembled WGS sequence"/>
</dbReference>
<dbReference type="EMBL" id="WUFV01000004">
    <property type="protein sequence ID" value="NEK15028.1"/>
    <property type="molecule type" value="Genomic_DNA"/>
</dbReference>
<dbReference type="RefSeq" id="WP_164046560.1">
    <property type="nucleotide sequence ID" value="NZ_WUFV01000004.1"/>
</dbReference>
<proteinExistence type="predicted"/>
<evidence type="ECO:0000313" key="2">
    <source>
        <dbReference type="Proteomes" id="UP000471705"/>
    </source>
</evidence>
<reference evidence="1 2" key="1">
    <citation type="submission" date="2019-12" db="EMBL/GenBank/DDBJ databases">
        <title>Rhizobium genotypes associated with high levels of biological nitrogen fixation by grain legumes in a temperate-maritime cropping system.</title>
        <authorList>
            <person name="Maluk M."/>
            <person name="Francesc Ferrando Molina F."/>
            <person name="Lopez Del Egido L."/>
            <person name="Lafos M."/>
            <person name="Langarica-Fuentes A."/>
            <person name="Gebre Yohannes G."/>
            <person name="Young M.W."/>
            <person name="Martin P."/>
            <person name="Gantlett R."/>
            <person name="Kenicer G."/>
            <person name="Hawes C."/>
            <person name="Begg G.S."/>
            <person name="Quilliam R.S."/>
            <person name="Squire G.R."/>
            <person name="Poole P.S."/>
            <person name="Young P.W."/>
            <person name="Iannetta P.M."/>
            <person name="James E.K."/>
        </authorList>
    </citation>
    <scope>NUCLEOTIDE SEQUENCE [LARGE SCALE GENOMIC DNA]</scope>
    <source>
        <strain evidence="1 2">JHI54</strain>
    </source>
</reference>
<accession>A0A7K3VEH9</accession>
<comment type="caution">
    <text evidence="1">The sequence shown here is derived from an EMBL/GenBank/DDBJ whole genome shotgun (WGS) entry which is preliminary data.</text>
</comment>
<name>A0A7K3VEH9_RHILE</name>